<evidence type="ECO:0000256" key="9">
    <source>
        <dbReference type="ARBA" id="ARBA00022955"/>
    </source>
</evidence>
<organism evidence="14 15">
    <name type="scientific">Malassezia caprae</name>
    <dbReference type="NCBI Taxonomy" id="1381934"/>
    <lineage>
        <taxon>Eukaryota</taxon>
        <taxon>Fungi</taxon>
        <taxon>Dikarya</taxon>
        <taxon>Basidiomycota</taxon>
        <taxon>Ustilaginomycotina</taxon>
        <taxon>Malasseziomycetes</taxon>
        <taxon>Malasseziales</taxon>
        <taxon>Malasseziaceae</taxon>
        <taxon>Malassezia</taxon>
    </lineage>
</organism>
<evidence type="ECO:0000256" key="2">
    <source>
        <dbReference type="ARBA" id="ARBA00006495"/>
    </source>
</evidence>
<comment type="catalytic activity">
    <reaction evidence="12">
        <text>(R)-5-phosphomevalonate + ATP = (R)-5-diphosphomevalonate + ADP</text>
        <dbReference type="Rhea" id="RHEA:16341"/>
        <dbReference type="ChEBI" id="CHEBI:30616"/>
        <dbReference type="ChEBI" id="CHEBI:57557"/>
        <dbReference type="ChEBI" id="CHEBI:58146"/>
        <dbReference type="ChEBI" id="CHEBI:456216"/>
        <dbReference type="EC" id="2.7.4.2"/>
    </reaction>
    <physiologicalReaction direction="left-to-right" evidence="12">
        <dbReference type="Rhea" id="RHEA:16342"/>
    </physiologicalReaction>
</comment>
<evidence type="ECO:0000256" key="3">
    <source>
        <dbReference type="ARBA" id="ARBA00012958"/>
    </source>
</evidence>
<feature type="domain" description="GHMP kinase N-terminal" evidence="13">
    <location>
        <begin position="167"/>
        <end position="234"/>
    </location>
</feature>
<evidence type="ECO:0000256" key="12">
    <source>
        <dbReference type="ARBA" id="ARBA00029326"/>
    </source>
</evidence>
<dbReference type="PANTHER" id="PTHR31814">
    <property type="match status" value="1"/>
</dbReference>
<evidence type="ECO:0000256" key="5">
    <source>
        <dbReference type="ARBA" id="ARBA00022679"/>
    </source>
</evidence>
<name>A0AAF0J066_9BASI</name>
<keyword evidence="7 14" id="KW-0418">Kinase</keyword>
<gene>
    <name evidence="14" type="primary">ERG8</name>
    <name evidence="14" type="ORF">MCAP1_001956</name>
</gene>
<evidence type="ECO:0000256" key="4">
    <source>
        <dbReference type="ARBA" id="ARBA00022516"/>
    </source>
</evidence>
<keyword evidence="6" id="KW-0547">Nucleotide-binding</keyword>
<comment type="pathway">
    <text evidence="1">Isoprenoid biosynthesis; isopentenyl diphosphate biosynthesis via mevalonate pathway; isopentenyl diphosphate from (R)-mevalonate: step 2/3.</text>
</comment>
<keyword evidence="10" id="KW-0443">Lipid metabolism</keyword>
<dbReference type="InterPro" id="IPR014721">
    <property type="entry name" value="Ribsml_uS5_D2-typ_fold_subgr"/>
</dbReference>
<accession>A0AAF0J066</accession>
<evidence type="ECO:0000259" key="13">
    <source>
        <dbReference type="Pfam" id="PF00288"/>
    </source>
</evidence>
<dbReference type="InterPro" id="IPR016005">
    <property type="entry name" value="Erg8"/>
</dbReference>
<dbReference type="AlphaFoldDB" id="A0AAF0J066"/>
<dbReference type="Pfam" id="PF00288">
    <property type="entry name" value="GHMP_kinases_N"/>
    <property type="match status" value="1"/>
</dbReference>
<comment type="similarity">
    <text evidence="2">Belongs to the GHMP kinase family. Mevalonate kinase subfamily.</text>
</comment>
<dbReference type="GO" id="GO:0005524">
    <property type="term" value="F:ATP binding"/>
    <property type="evidence" value="ECO:0007669"/>
    <property type="project" value="UniProtKB-KW"/>
</dbReference>
<dbReference type="InterPro" id="IPR020568">
    <property type="entry name" value="Ribosomal_Su5_D2-typ_SF"/>
</dbReference>
<evidence type="ECO:0000256" key="1">
    <source>
        <dbReference type="ARBA" id="ARBA00005017"/>
    </source>
</evidence>
<dbReference type="SUPFAM" id="SSF54211">
    <property type="entry name" value="Ribosomal protein S5 domain 2-like"/>
    <property type="match status" value="1"/>
</dbReference>
<keyword evidence="4" id="KW-0444">Lipid biosynthesis</keyword>
<dbReference type="GO" id="GO:0005777">
    <property type="term" value="C:peroxisome"/>
    <property type="evidence" value="ECO:0007669"/>
    <property type="project" value="TreeGrafter"/>
</dbReference>
<dbReference type="GO" id="GO:0004631">
    <property type="term" value="F:phosphomevalonate kinase activity"/>
    <property type="evidence" value="ECO:0007669"/>
    <property type="project" value="UniProtKB-EC"/>
</dbReference>
<proteinExistence type="inferred from homology"/>
<evidence type="ECO:0000256" key="7">
    <source>
        <dbReference type="ARBA" id="ARBA00022777"/>
    </source>
</evidence>
<evidence type="ECO:0000256" key="10">
    <source>
        <dbReference type="ARBA" id="ARBA00023098"/>
    </source>
</evidence>
<dbReference type="Proteomes" id="UP001220961">
    <property type="component" value="Chromosome 3"/>
</dbReference>
<evidence type="ECO:0000256" key="6">
    <source>
        <dbReference type="ARBA" id="ARBA00022741"/>
    </source>
</evidence>
<reference evidence="14" key="1">
    <citation type="submission" date="2023-03" db="EMBL/GenBank/DDBJ databases">
        <title>Mating type loci evolution in Malassezia.</title>
        <authorList>
            <person name="Coelho M.A."/>
        </authorList>
    </citation>
    <scope>NUCLEOTIDE SEQUENCE</scope>
    <source>
        <strain evidence="14">CBS 10434</strain>
    </source>
</reference>
<evidence type="ECO:0000256" key="11">
    <source>
        <dbReference type="ARBA" id="ARBA00023221"/>
    </source>
</evidence>
<dbReference type="GO" id="GO:0006696">
    <property type="term" value="P:ergosterol biosynthetic process"/>
    <property type="evidence" value="ECO:0007669"/>
    <property type="project" value="TreeGrafter"/>
</dbReference>
<evidence type="ECO:0000256" key="8">
    <source>
        <dbReference type="ARBA" id="ARBA00022840"/>
    </source>
</evidence>
<evidence type="ECO:0000313" key="15">
    <source>
        <dbReference type="Proteomes" id="UP001220961"/>
    </source>
</evidence>
<dbReference type="EC" id="2.7.4.2" evidence="3"/>
<dbReference type="GO" id="GO:0019287">
    <property type="term" value="P:isopentenyl diphosphate biosynthetic process, mevalonate pathway"/>
    <property type="evidence" value="ECO:0007669"/>
    <property type="project" value="TreeGrafter"/>
</dbReference>
<keyword evidence="5 14" id="KW-0808">Transferase</keyword>
<dbReference type="PANTHER" id="PTHR31814:SF2">
    <property type="entry name" value="PHOSPHOMEVALONATE KINASE"/>
    <property type="match status" value="1"/>
</dbReference>
<keyword evidence="8" id="KW-0067">ATP-binding</keyword>
<keyword evidence="9" id="KW-0752">Steroid biosynthesis</keyword>
<dbReference type="Gene3D" id="3.30.230.10">
    <property type="match status" value="1"/>
</dbReference>
<dbReference type="InterPro" id="IPR006204">
    <property type="entry name" value="GHMP_kinase_N_dom"/>
</dbReference>
<dbReference type="EMBL" id="CP119910">
    <property type="protein sequence ID" value="WFD19720.1"/>
    <property type="molecule type" value="Genomic_DNA"/>
</dbReference>
<keyword evidence="15" id="KW-1185">Reference proteome</keyword>
<dbReference type="InterPro" id="IPR035102">
    <property type="entry name" value="Phosphomevalonate_kinase"/>
</dbReference>
<sequence>MVTTVSAPGKVLLAGGYLVLDPAYAGLVLATDARFYTSIAAMTTQGATRIRVRSPQFQHAVWEYDLLLPPTGMDKAPEVVAEEMRLVQHSDPNPFVALSLLYAVQLALEKLGVESAREALAGGLDIVIAGDNDFYSQHSDGQPPTITTLQALPPFHTHNGTLGDVHKTGLGSSAAMTTSLVGALLVHLGVVDVSPSHTLPATSLGLIHNLAQLAHCAAQGKVGSGFDVSASVWGSQVYRRFDPALLQGLMRAEMGERIVAPGAPGGALREPRSLWPVLQPSDTLWTPVAPAGATPTATEGLFSALSLDGVPRPAPLKLPPGVRMCLADVDAGSNTRTMVGQVSQWRTQHPDWARQLYAVLSAANQSVVDGLLQLHMVHAMDPRAYADTVSQLAATPSTQWDSLRTAQSPALEAFITVRNAMRSVRGGMRELGTRSGAPVEPPEMSRLLDATIAGAPGVMGGGVPGAGGYDALFLLFLSPASLTSSARVSAPADVCTLWQHYTELSVGPLLCGADDPTTADEAIESSRADEAMQHIAYTLTHARGGLQIVAADAVPGLAPLVDLLS</sequence>
<keyword evidence="11" id="KW-0753">Steroid metabolism</keyword>
<evidence type="ECO:0000313" key="14">
    <source>
        <dbReference type="EMBL" id="WFD19720.1"/>
    </source>
</evidence>
<dbReference type="GO" id="GO:0010142">
    <property type="term" value="P:farnesyl diphosphate biosynthetic process, mevalonate pathway"/>
    <property type="evidence" value="ECO:0007669"/>
    <property type="project" value="TreeGrafter"/>
</dbReference>
<dbReference type="PIRSF" id="PIRSF017288">
    <property type="entry name" value="PMK_GHMP_euk"/>
    <property type="match status" value="1"/>
</dbReference>
<protein>
    <recommendedName>
        <fullName evidence="3">phosphomevalonate kinase</fullName>
        <ecNumber evidence="3">2.7.4.2</ecNumber>
    </recommendedName>
</protein>